<evidence type="ECO:0000256" key="6">
    <source>
        <dbReference type="SAM" id="SignalP"/>
    </source>
</evidence>
<dbReference type="EMBL" id="CP006775">
    <property type="protein sequence ID" value="AHD03825.1"/>
    <property type="molecule type" value="Genomic_DNA"/>
</dbReference>
<comment type="subcellular location">
    <subcellularLocation>
        <location evidence="1 5">Periplasm</location>
    </subcellularLocation>
</comment>
<comment type="function">
    <text evidence="5">Required for the activity of the bacterial periplasmic transport system of putrescine.</text>
</comment>
<comment type="similarity">
    <text evidence="5">Belongs to the bacterial solute-binding protein PotD/PotF family.</text>
</comment>
<dbReference type="AlphaFoldDB" id="V9W2G0"/>
<evidence type="ECO:0000256" key="2">
    <source>
        <dbReference type="ARBA" id="ARBA00022448"/>
    </source>
</evidence>
<evidence type="ECO:0000313" key="7">
    <source>
        <dbReference type="EMBL" id="AHD03825.1"/>
    </source>
</evidence>
<protein>
    <recommendedName>
        <fullName evidence="5">Putrescine-binding periplasmic protein</fullName>
    </recommendedName>
</protein>
<reference evidence="7 8" key="1">
    <citation type="submission" date="2013-09" db="EMBL/GenBank/DDBJ databases">
        <authorList>
            <consortium name="DOE Joint Genome Institute"/>
            <person name="Klenk H.-P."/>
            <person name="Huntemann M."/>
            <person name="Han J."/>
            <person name="Chen A."/>
            <person name="Kyrpides N."/>
            <person name="Mavromatis K."/>
            <person name="Markowitz V."/>
            <person name="Palaniappan K."/>
            <person name="Ivanova N."/>
            <person name="Schaumberg A."/>
            <person name="Pati A."/>
            <person name="Liolios K."/>
            <person name="Nordberg H.P."/>
            <person name="Cantor M.N."/>
            <person name="Hua S.X."/>
            <person name="Woyke T."/>
        </authorList>
    </citation>
    <scope>NUCLEOTIDE SEQUENCE [LARGE SCALE GENOMIC DNA]</scope>
    <source>
        <strain evidence="7 8">DSM 14336</strain>
        <plasmid evidence="8">2</plasmid>
    </source>
</reference>
<dbReference type="PANTHER" id="PTHR30222:SF12">
    <property type="entry name" value="NORSPERMIDINE SENSOR"/>
    <property type="match status" value="1"/>
</dbReference>
<evidence type="ECO:0000256" key="1">
    <source>
        <dbReference type="ARBA" id="ARBA00004418"/>
    </source>
</evidence>
<dbReference type="PATRIC" id="fig|999552.6.peg.4661"/>
<dbReference type="Proteomes" id="UP000018780">
    <property type="component" value="Plasmid unnamed2"/>
</dbReference>
<evidence type="ECO:0000256" key="4">
    <source>
        <dbReference type="ARBA" id="ARBA00022764"/>
    </source>
</evidence>
<dbReference type="OrthoDB" id="9813777at2"/>
<dbReference type="PRINTS" id="PR00909">
    <property type="entry name" value="SPERMDNBNDNG"/>
</dbReference>
<dbReference type="PANTHER" id="PTHR30222">
    <property type="entry name" value="SPERMIDINE/PUTRESCINE-BINDING PERIPLASMIC PROTEIN"/>
    <property type="match status" value="1"/>
</dbReference>
<dbReference type="RefSeq" id="WP_024092619.1">
    <property type="nucleotide sequence ID" value="NC_023136.1"/>
</dbReference>
<dbReference type="Pfam" id="PF13416">
    <property type="entry name" value="SBP_bac_8"/>
    <property type="match status" value="1"/>
</dbReference>
<sequence>MCLKSKIAAVAAAAAALAAPASADHGQVRLYNWSGYIDPETVEGFQEATGTEIVLDTYGDADEAEARLLARGTNYDLAVVSSESVGRLTEAGAIRKFSLSDIPSAAALDPQLMQIFLASMPQAEGYALPYLWGTTGIAYDRNAVLKRLPDAPLDSWALVFDPENASKLADCGITIVNSVEEVVAAALAYLGLNPQSKSEQDLESAFGVLSAIAPYVRSFDSYQYDALMDGEVCLAVAWSTEGLAPLLEQESDRYHYVMPKEGTNLWADLFVIPSDASNLDASNQLVNHVLQPEEMARATLFTNATNSVLAARAEIGDPSYEIPALTLPQETRDRLYFVKPRSGEEKRGLDHRWRLLQIGL</sequence>
<dbReference type="KEGG" id="lmd:METH_23615"/>
<keyword evidence="3 6" id="KW-0732">Signal</keyword>
<keyword evidence="8" id="KW-1185">Reference proteome</keyword>
<keyword evidence="7" id="KW-0614">Plasmid</keyword>
<dbReference type="InterPro" id="IPR006059">
    <property type="entry name" value="SBP"/>
</dbReference>
<dbReference type="Gene3D" id="3.40.190.10">
    <property type="entry name" value="Periplasmic binding protein-like II"/>
    <property type="match status" value="2"/>
</dbReference>
<dbReference type="GO" id="GO:0015846">
    <property type="term" value="P:polyamine transport"/>
    <property type="evidence" value="ECO:0007669"/>
    <property type="project" value="InterPro"/>
</dbReference>
<dbReference type="HOGENOM" id="CLU_026974_1_4_5"/>
<evidence type="ECO:0000256" key="5">
    <source>
        <dbReference type="PIRNR" id="PIRNR019574"/>
    </source>
</evidence>
<geneLocation type="plasmid" evidence="8">
    <name>2</name>
</geneLocation>
<evidence type="ECO:0000256" key="3">
    <source>
        <dbReference type="ARBA" id="ARBA00022729"/>
    </source>
</evidence>
<dbReference type="InterPro" id="IPR001188">
    <property type="entry name" value="Sperm_putr-bd"/>
</dbReference>
<proteinExistence type="inferred from homology"/>
<dbReference type="GO" id="GO:0019808">
    <property type="term" value="F:polyamine binding"/>
    <property type="evidence" value="ECO:0007669"/>
    <property type="project" value="InterPro"/>
</dbReference>
<keyword evidence="2 5" id="KW-0813">Transport</keyword>
<gene>
    <name evidence="7" type="ORF">METH_23615</name>
</gene>
<dbReference type="SUPFAM" id="SSF53850">
    <property type="entry name" value="Periplasmic binding protein-like II"/>
    <property type="match status" value="1"/>
</dbReference>
<feature type="signal peptide" evidence="6">
    <location>
        <begin position="1"/>
        <end position="23"/>
    </location>
</feature>
<name>V9W2G0_9RHOB</name>
<dbReference type="PIRSF" id="PIRSF019574">
    <property type="entry name" value="Periplasmic_polyamine_BP"/>
    <property type="match status" value="1"/>
</dbReference>
<organism evidence="7 8">
    <name type="scientific">Leisingera methylohalidivorans DSM 14336</name>
    <dbReference type="NCBI Taxonomy" id="999552"/>
    <lineage>
        <taxon>Bacteria</taxon>
        <taxon>Pseudomonadati</taxon>
        <taxon>Pseudomonadota</taxon>
        <taxon>Alphaproteobacteria</taxon>
        <taxon>Rhodobacterales</taxon>
        <taxon>Roseobacteraceae</taxon>
        <taxon>Leisingera</taxon>
    </lineage>
</organism>
<accession>V9W2G0</accession>
<feature type="chain" id="PRO_5004783767" description="Putrescine-binding periplasmic protein" evidence="6">
    <location>
        <begin position="24"/>
        <end position="360"/>
    </location>
</feature>
<keyword evidence="4 5" id="KW-0574">Periplasm</keyword>
<evidence type="ECO:0000313" key="8">
    <source>
        <dbReference type="Proteomes" id="UP000018780"/>
    </source>
</evidence>
<dbReference type="GO" id="GO:0042597">
    <property type="term" value="C:periplasmic space"/>
    <property type="evidence" value="ECO:0007669"/>
    <property type="project" value="UniProtKB-SubCell"/>
</dbReference>